<dbReference type="AlphaFoldDB" id="A0AAD8F800"/>
<comment type="caution">
    <text evidence="6">The sequence shown here is derived from an EMBL/GenBank/DDBJ whole genome shotgun (WGS) entry which is preliminary data.</text>
</comment>
<dbReference type="InterPro" id="IPR000114">
    <property type="entry name" value="Ribosomal_uL16_bact-type"/>
</dbReference>
<dbReference type="InterPro" id="IPR036920">
    <property type="entry name" value="Ribosomal_uL16_sf"/>
</dbReference>
<organism evidence="6 7">
    <name type="scientific">Biomphalaria pfeifferi</name>
    <name type="common">Bloodfluke planorb</name>
    <name type="synonym">Freshwater snail</name>
    <dbReference type="NCBI Taxonomy" id="112525"/>
    <lineage>
        <taxon>Eukaryota</taxon>
        <taxon>Metazoa</taxon>
        <taxon>Spiralia</taxon>
        <taxon>Lophotrochozoa</taxon>
        <taxon>Mollusca</taxon>
        <taxon>Gastropoda</taxon>
        <taxon>Heterobranchia</taxon>
        <taxon>Euthyneura</taxon>
        <taxon>Panpulmonata</taxon>
        <taxon>Hygrophila</taxon>
        <taxon>Lymnaeoidea</taxon>
        <taxon>Planorbidae</taxon>
        <taxon>Biomphalaria</taxon>
    </lineage>
</organism>
<dbReference type="PANTHER" id="PTHR12220:SF13">
    <property type="entry name" value="LARGE RIBOSOMAL SUBUNIT PROTEIN UL16M"/>
    <property type="match status" value="1"/>
</dbReference>
<dbReference type="InterPro" id="IPR016180">
    <property type="entry name" value="Ribosomal_uL16_dom"/>
</dbReference>
<keyword evidence="2 6" id="KW-0689">Ribosomal protein</keyword>
<dbReference type="Proteomes" id="UP001233172">
    <property type="component" value="Unassembled WGS sequence"/>
</dbReference>
<gene>
    <name evidence="6" type="ORF">Bpfe_015628</name>
</gene>
<dbReference type="EMBL" id="JASAOG010000073">
    <property type="protein sequence ID" value="KAK0055052.1"/>
    <property type="molecule type" value="Genomic_DNA"/>
</dbReference>
<comment type="similarity">
    <text evidence="1">Belongs to the universal ribosomal protein uL16 family.</text>
</comment>
<dbReference type="Pfam" id="PF00252">
    <property type="entry name" value="Ribosomal_L16"/>
    <property type="match status" value="1"/>
</dbReference>
<protein>
    <recommendedName>
        <fullName evidence="4">Large ribosomal subunit protein uL16m</fullName>
    </recommendedName>
    <alternativeName>
        <fullName evidence="5">39S ribosomal protein L16, mitochondrial</fullName>
    </alternativeName>
</protein>
<dbReference type="PANTHER" id="PTHR12220">
    <property type="entry name" value="50S/60S RIBOSOMAL PROTEIN L16"/>
    <property type="match status" value="1"/>
</dbReference>
<dbReference type="GO" id="GO:0032543">
    <property type="term" value="P:mitochondrial translation"/>
    <property type="evidence" value="ECO:0007669"/>
    <property type="project" value="TreeGrafter"/>
</dbReference>
<dbReference type="GO" id="GO:0003735">
    <property type="term" value="F:structural constituent of ribosome"/>
    <property type="evidence" value="ECO:0007669"/>
    <property type="project" value="InterPro"/>
</dbReference>
<proteinExistence type="inferred from homology"/>
<sequence>MHFITSSKQVTIPILKSAGRLIDSRCGISCSSCLTGSFKLPPNYDNVVFPERRRLKMIDKVPPIDPGIRPPKMMRDLHQMRGPELIQNKLLYGNFGLQAVTGGRISHKDTEAVRQIILKQMDERYMFAVWRFNHLWQAVSRKGQGRRMGGGKGPIDHYVFPFRAERVVLEMGGRCELVEVYNVLKAIQKKLGFRTRIITHNSVRQREEKEKWVEENNMNPFTFKFCVQNNVLGCSKYLNRYDYMWFGKYL</sequence>
<dbReference type="GO" id="GO:0019843">
    <property type="term" value="F:rRNA binding"/>
    <property type="evidence" value="ECO:0007669"/>
    <property type="project" value="InterPro"/>
</dbReference>
<dbReference type="CDD" id="cd01433">
    <property type="entry name" value="Ribosomal_L16_L10e"/>
    <property type="match status" value="1"/>
</dbReference>
<dbReference type="GO" id="GO:0005762">
    <property type="term" value="C:mitochondrial large ribosomal subunit"/>
    <property type="evidence" value="ECO:0007669"/>
    <property type="project" value="TreeGrafter"/>
</dbReference>
<evidence type="ECO:0000313" key="7">
    <source>
        <dbReference type="Proteomes" id="UP001233172"/>
    </source>
</evidence>
<dbReference type="InterPro" id="IPR047873">
    <property type="entry name" value="Ribosomal_uL16"/>
</dbReference>
<evidence type="ECO:0000256" key="5">
    <source>
        <dbReference type="ARBA" id="ARBA00035440"/>
    </source>
</evidence>
<reference evidence="6" key="1">
    <citation type="journal article" date="2023" name="PLoS Negl. Trop. Dis.">
        <title>A genome sequence for Biomphalaria pfeifferi, the major vector snail for the human-infecting parasite Schistosoma mansoni.</title>
        <authorList>
            <person name="Bu L."/>
            <person name="Lu L."/>
            <person name="Laidemitt M.R."/>
            <person name="Zhang S.M."/>
            <person name="Mutuku M."/>
            <person name="Mkoji G."/>
            <person name="Steinauer M."/>
            <person name="Loker E.S."/>
        </authorList>
    </citation>
    <scope>NUCLEOTIDE SEQUENCE</scope>
    <source>
        <strain evidence="6">KasaAsao</strain>
    </source>
</reference>
<reference evidence="6" key="2">
    <citation type="submission" date="2023-04" db="EMBL/GenBank/DDBJ databases">
        <authorList>
            <person name="Bu L."/>
            <person name="Lu L."/>
            <person name="Laidemitt M.R."/>
            <person name="Zhang S.M."/>
            <person name="Mutuku M."/>
            <person name="Mkoji G."/>
            <person name="Steinauer M."/>
            <person name="Loker E.S."/>
        </authorList>
    </citation>
    <scope>NUCLEOTIDE SEQUENCE</scope>
    <source>
        <strain evidence="6">KasaAsao</strain>
        <tissue evidence="6">Whole Snail</tissue>
    </source>
</reference>
<keyword evidence="3" id="KW-0687">Ribonucleoprotein</keyword>
<name>A0AAD8F800_BIOPF</name>
<dbReference type="Gene3D" id="3.90.1170.10">
    <property type="entry name" value="Ribosomal protein L10e/L16"/>
    <property type="match status" value="1"/>
</dbReference>
<evidence type="ECO:0000256" key="4">
    <source>
        <dbReference type="ARBA" id="ARBA00035302"/>
    </source>
</evidence>
<accession>A0AAD8F800</accession>
<evidence type="ECO:0000256" key="1">
    <source>
        <dbReference type="ARBA" id="ARBA00008931"/>
    </source>
</evidence>
<dbReference type="SUPFAM" id="SSF54686">
    <property type="entry name" value="Ribosomal protein L16p/L10e"/>
    <property type="match status" value="1"/>
</dbReference>
<evidence type="ECO:0000256" key="2">
    <source>
        <dbReference type="ARBA" id="ARBA00022980"/>
    </source>
</evidence>
<evidence type="ECO:0000313" key="6">
    <source>
        <dbReference type="EMBL" id="KAK0055052.1"/>
    </source>
</evidence>
<keyword evidence="7" id="KW-1185">Reference proteome</keyword>
<evidence type="ECO:0000256" key="3">
    <source>
        <dbReference type="ARBA" id="ARBA00023274"/>
    </source>
</evidence>